<dbReference type="RefSeq" id="XP_004348573.1">
    <property type="nucleotide sequence ID" value="XM_004348523.1"/>
</dbReference>
<dbReference type="VEuPathDB" id="AmoebaDB:ACA1_159120"/>
<name>L8HAB5_ACACF</name>
<sequence>MQLSWCFLFSLSFLFLLSLCSFSRAEDLDEVVVETDAAVDYDQPIEWQDVNDEKEEEKCDVRMNGLCFEDLEEATQALAHGRQADKPKTPQGSSAKFHWSPKKVVIELKSGTIHRGNFVLRADRDLKSLIITTSDSGRAIIDCGDNRKAGLTFENVINSTTLAKLEVRRCSPALHFAPSFAGERISVRRSYFHGNAPDPVHQTMSLLIESHKPFDHPDNGIPLRYTDAHVREVWLSEEVGLTQFPMQLSREDQDLVARLDVVVRNSLFKMVLQPENSTEAPGEGMIDWDNGMDYYLNKIYKKVGVKTDDYMMRGRTHMLAQRRISGRGLDSYWDIDPPFRPNEVNHNSPGFRRMLAQNGIY</sequence>
<dbReference type="EMBL" id="KB007890">
    <property type="protein sequence ID" value="ELR22115.1"/>
    <property type="molecule type" value="Genomic_DNA"/>
</dbReference>
<keyword evidence="3" id="KW-1185">Reference proteome</keyword>
<feature type="chain" id="PRO_5003990895" evidence="1">
    <location>
        <begin position="26"/>
        <end position="361"/>
    </location>
</feature>
<dbReference type="Proteomes" id="UP000011083">
    <property type="component" value="Unassembled WGS sequence"/>
</dbReference>
<dbReference type="GeneID" id="14923040"/>
<evidence type="ECO:0000313" key="2">
    <source>
        <dbReference type="EMBL" id="ELR22115.1"/>
    </source>
</evidence>
<feature type="signal peptide" evidence="1">
    <location>
        <begin position="1"/>
        <end position="25"/>
    </location>
</feature>
<protein>
    <submittedName>
        <fullName evidence="2">Uncharacterized protein</fullName>
    </submittedName>
</protein>
<reference evidence="2 3" key="1">
    <citation type="journal article" date="2013" name="Genome Biol.">
        <title>Genome of Acanthamoeba castellanii highlights extensive lateral gene transfer and early evolution of tyrosine kinase signaling.</title>
        <authorList>
            <person name="Clarke M."/>
            <person name="Lohan A.J."/>
            <person name="Liu B."/>
            <person name="Lagkouvardos I."/>
            <person name="Roy S."/>
            <person name="Zafar N."/>
            <person name="Bertelli C."/>
            <person name="Schilde C."/>
            <person name="Kianianmomeni A."/>
            <person name="Burglin T.R."/>
            <person name="Frech C."/>
            <person name="Turcotte B."/>
            <person name="Kopec K.O."/>
            <person name="Synnott J.M."/>
            <person name="Choo C."/>
            <person name="Paponov I."/>
            <person name="Finkler A."/>
            <person name="Soon Heng Tan C."/>
            <person name="Hutchins A.P."/>
            <person name="Weinmeier T."/>
            <person name="Rattei T."/>
            <person name="Chu J.S."/>
            <person name="Gimenez G."/>
            <person name="Irimia M."/>
            <person name="Rigden D.J."/>
            <person name="Fitzpatrick D.A."/>
            <person name="Lorenzo-Morales J."/>
            <person name="Bateman A."/>
            <person name="Chiu C.H."/>
            <person name="Tang P."/>
            <person name="Hegemann P."/>
            <person name="Fromm H."/>
            <person name="Raoult D."/>
            <person name="Greub G."/>
            <person name="Miranda-Saavedra D."/>
            <person name="Chen N."/>
            <person name="Nash P."/>
            <person name="Ginger M.L."/>
            <person name="Horn M."/>
            <person name="Schaap P."/>
            <person name="Caler L."/>
            <person name="Loftus B."/>
        </authorList>
    </citation>
    <scope>NUCLEOTIDE SEQUENCE [LARGE SCALE GENOMIC DNA]</scope>
    <source>
        <strain evidence="2 3">Neff</strain>
    </source>
</reference>
<accession>L8HAB5</accession>
<dbReference type="AlphaFoldDB" id="L8HAB5"/>
<gene>
    <name evidence="2" type="ORF">ACA1_159120</name>
</gene>
<evidence type="ECO:0000313" key="3">
    <source>
        <dbReference type="Proteomes" id="UP000011083"/>
    </source>
</evidence>
<proteinExistence type="predicted"/>
<organism evidence="2 3">
    <name type="scientific">Acanthamoeba castellanii (strain ATCC 30010 / Neff)</name>
    <dbReference type="NCBI Taxonomy" id="1257118"/>
    <lineage>
        <taxon>Eukaryota</taxon>
        <taxon>Amoebozoa</taxon>
        <taxon>Discosea</taxon>
        <taxon>Longamoebia</taxon>
        <taxon>Centramoebida</taxon>
        <taxon>Acanthamoebidae</taxon>
        <taxon>Acanthamoeba</taxon>
    </lineage>
</organism>
<keyword evidence="1" id="KW-0732">Signal</keyword>
<dbReference type="KEGG" id="acan:ACA1_159120"/>
<evidence type="ECO:0000256" key="1">
    <source>
        <dbReference type="SAM" id="SignalP"/>
    </source>
</evidence>